<dbReference type="InterPro" id="IPR031157">
    <property type="entry name" value="G_TR_CS"/>
</dbReference>
<dbReference type="InterPro" id="IPR000795">
    <property type="entry name" value="T_Tr_GTP-bd_dom"/>
</dbReference>
<dbReference type="PANTHER" id="PTHR43261:SF1">
    <property type="entry name" value="RIBOSOME-RELEASING FACTOR 2, MITOCHONDRIAL"/>
    <property type="match status" value="1"/>
</dbReference>
<dbReference type="GO" id="GO:0003746">
    <property type="term" value="F:translation elongation factor activity"/>
    <property type="evidence" value="ECO:0007669"/>
    <property type="project" value="UniProtKB-KW"/>
</dbReference>
<evidence type="ECO:0000256" key="7">
    <source>
        <dbReference type="ARBA" id="ARBA00024731"/>
    </source>
</evidence>
<accession>A0ABZ2K9C3</accession>
<dbReference type="NCBIfam" id="NF009381">
    <property type="entry name" value="PRK12740.1-5"/>
    <property type="match status" value="1"/>
</dbReference>
<dbReference type="InterPro" id="IPR014721">
    <property type="entry name" value="Ribsml_uS5_D2-typ_fold_subgr"/>
</dbReference>
<keyword evidence="5" id="KW-0648">Protein biosynthesis</keyword>
<evidence type="ECO:0000256" key="5">
    <source>
        <dbReference type="ARBA" id="ARBA00022917"/>
    </source>
</evidence>
<evidence type="ECO:0000313" key="11">
    <source>
        <dbReference type="EMBL" id="WXA93429.1"/>
    </source>
</evidence>
<dbReference type="InterPro" id="IPR047872">
    <property type="entry name" value="EFG_IV"/>
</dbReference>
<dbReference type="Pfam" id="PF00009">
    <property type="entry name" value="GTP_EFTU"/>
    <property type="match status" value="1"/>
</dbReference>
<dbReference type="InterPro" id="IPR020568">
    <property type="entry name" value="Ribosomal_Su5_D2-typ_SF"/>
</dbReference>
<dbReference type="SMART" id="SM00889">
    <property type="entry name" value="EFG_IV"/>
    <property type="match status" value="1"/>
</dbReference>
<feature type="compositionally biased region" description="Basic and acidic residues" evidence="9">
    <location>
        <begin position="673"/>
        <end position="684"/>
    </location>
</feature>
<proteinExistence type="inferred from homology"/>
<evidence type="ECO:0000259" key="10">
    <source>
        <dbReference type="PROSITE" id="PS51722"/>
    </source>
</evidence>
<dbReference type="SUPFAM" id="SSF50447">
    <property type="entry name" value="Translation proteins"/>
    <property type="match status" value="1"/>
</dbReference>
<dbReference type="Gene3D" id="2.40.30.10">
    <property type="entry name" value="Translation factors"/>
    <property type="match status" value="1"/>
</dbReference>
<dbReference type="PRINTS" id="PR00315">
    <property type="entry name" value="ELONGATNFCT"/>
</dbReference>
<sequence>MAHIDAGKTTCAERILYCAGRIHKTGEVHEGTAVLDFDPIEQKRGITINAAATSVAWTPSSGLCPGQAHRIQIVDTPGHVDFTIEVERSLRVLDGAVFVLDAASGVECQSETVFHQAERHGVPSLAFVNKIDKPGADFDMCLRDIRERLGIEPVALHVPLSGSELLDVVHGVVLGFDGRAVLVSEMTAAHRTVFDAARATMMETLASFDEDVLALFCQGGNADARTLARAIRTGALKRKVLPVACGSALKNVGIPSLLDAIVDYLPSPVDVPDVSGTHPLHGTPLTRRADEREPFAALAFKTVFDRAGYLTYVRIYSGALSTGDGVRLGRSGARERVGRLFRPHADQREEVRTAFAGDIVAVTGLRDVRTGETLCASDEPIVLERIDTPAPVVEVTIEPKTADDRERLPTALGRMLFQDPSLLAWVDPESGEMRLAGMGSLHLDVTVTRLREDHRVAVSMGRPEVAYRETIAHAARVAYRHAKQHGGAGQFAGVTLAVAPGARGSGITFSDETVGGCIPREYVPAVEKGVRAAASRGIVAGYPVVDVAVTLLDGETHVKDSNAAAFEFAGSLAFQKACTEGGAILLEPYAALEIAVPELHAGDVIGDLGARRGLVQRLVPRGRNAVVVSARLPLAETFDYVTRLRGFTQGRGTASMRPDGYEVAPSTRCAEGGPKRTREGHRTP</sequence>
<comment type="similarity">
    <text evidence="1">Belongs to the TRAFAC class translation factor GTPase superfamily. Classic translation factor GTPase family. EF-G/EF-2 subfamily.</text>
</comment>
<dbReference type="PROSITE" id="PS00301">
    <property type="entry name" value="G_TR_1"/>
    <property type="match status" value="1"/>
</dbReference>
<dbReference type="SUPFAM" id="SSF52540">
    <property type="entry name" value="P-loop containing nucleoside triphosphate hydrolases"/>
    <property type="match status" value="1"/>
</dbReference>
<dbReference type="CDD" id="cd03713">
    <property type="entry name" value="EFG_mtEFG_C"/>
    <property type="match status" value="1"/>
</dbReference>
<evidence type="ECO:0000256" key="2">
    <source>
        <dbReference type="ARBA" id="ARBA00017872"/>
    </source>
</evidence>
<protein>
    <recommendedName>
        <fullName evidence="2 8">Elongation factor G</fullName>
    </recommendedName>
</protein>
<dbReference type="Gene3D" id="3.30.70.240">
    <property type="match status" value="1"/>
</dbReference>
<dbReference type="InterPro" id="IPR004540">
    <property type="entry name" value="Transl_elong_EFG/EF2"/>
</dbReference>
<evidence type="ECO:0000256" key="1">
    <source>
        <dbReference type="ARBA" id="ARBA00005870"/>
    </source>
</evidence>
<evidence type="ECO:0000256" key="9">
    <source>
        <dbReference type="SAM" id="MobiDB-lite"/>
    </source>
</evidence>
<evidence type="ECO:0000313" key="12">
    <source>
        <dbReference type="Proteomes" id="UP001379533"/>
    </source>
</evidence>
<keyword evidence="3" id="KW-0547">Nucleotide-binding</keyword>
<dbReference type="NCBIfam" id="TIGR00231">
    <property type="entry name" value="small_GTP"/>
    <property type="match status" value="1"/>
</dbReference>
<dbReference type="Gene3D" id="3.40.50.300">
    <property type="entry name" value="P-loop containing nucleotide triphosphate hydrolases"/>
    <property type="match status" value="1"/>
</dbReference>
<dbReference type="InterPro" id="IPR000640">
    <property type="entry name" value="EFG_V-like"/>
</dbReference>
<dbReference type="SMART" id="SM00838">
    <property type="entry name" value="EFG_C"/>
    <property type="match status" value="1"/>
</dbReference>
<keyword evidence="12" id="KW-1185">Reference proteome</keyword>
<name>A0ABZ2K9C3_9BACT</name>
<dbReference type="InterPro" id="IPR009000">
    <property type="entry name" value="Transl_B-barrel_sf"/>
</dbReference>
<evidence type="ECO:0000256" key="3">
    <source>
        <dbReference type="ARBA" id="ARBA00022741"/>
    </source>
</evidence>
<keyword evidence="4 11" id="KW-0251">Elongation factor</keyword>
<dbReference type="SUPFAM" id="SSF54211">
    <property type="entry name" value="Ribosomal protein S5 domain 2-like"/>
    <property type="match status" value="1"/>
</dbReference>
<dbReference type="InterPro" id="IPR027417">
    <property type="entry name" value="P-loop_NTPase"/>
</dbReference>
<dbReference type="Pfam" id="PF03144">
    <property type="entry name" value="GTP_EFTU_D2"/>
    <property type="match status" value="1"/>
</dbReference>
<evidence type="ECO:0000256" key="8">
    <source>
        <dbReference type="NCBIfam" id="TIGR00484"/>
    </source>
</evidence>
<keyword evidence="6" id="KW-0342">GTP-binding</keyword>
<comment type="function">
    <text evidence="7">Catalyzes the GTP-dependent ribosomal translocation step during translation elongation. During this step, the ribosome changes from the pre-translocational (PRE) to the post-translocational (POST) state as the newly formed A-site-bound peptidyl-tRNA and P-site-bound deacylated tRNA move to the P and E sites, respectively. Catalyzes the coordinated movement of the two tRNA molecules, the mRNA and conformational changes in the ribosome.</text>
</comment>
<reference evidence="11 12" key="1">
    <citation type="submission" date="2021-12" db="EMBL/GenBank/DDBJ databases">
        <title>Discovery of the Pendulisporaceae a myxobacterial family with distinct sporulation behavior and unique specialized metabolism.</title>
        <authorList>
            <person name="Garcia R."/>
            <person name="Popoff A."/>
            <person name="Bader C.D."/>
            <person name="Loehr J."/>
            <person name="Walesch S."/>
            <person name="Walt C."/>
            <person name="Boldt J."/>
            <person name="Bunk B."/>
            <person name="Haeckl F.J.F.P.J."/>
            <person name="Gunesch A.P."/>
            <person name="Birkelbach J."/>
            <person name="Nuebel U."/>
            <person name="Pietschmann T."/>
            <person name="Bach T."/>
            <person name="Mueller R."/>
        </authorList>
    </citation>
    <scope>NUCLEOTIDE SEQUENCE [LARGE SCALE GENOMIC DNA]</scope>
    <source>
        <strain evidence="11 12">MSr12523</strain>
    </source>
</reference>
<dbReference type="Proteomes" id="UP001379533">
    <property type="component" value="Chromosome"/>
</dbReference>
<dbReference type="Pfam" id="PF03764">
    <property type="entry name" value="EFG_IV"/>
    <property type="match status" value="1"/>
</dbReference>
<dbReference type="Pfam" id="PF14492">
    <property type="entry name" value="EFG_III"/>
    <property type="match status" value="1"/>
</dbReference>
<dbReference type="InterPro" id="IPR041095">
    <property type="entry name" value="EFG_II"/>
</dbReference>
<feature type="domain" description="Tr-type G" evidence="10">
    <location>
        <begin position="1"/>
        <end position="269"/>
    </location>
</feature>
<dbReference type="Gene3D" id="3.30.230.10">
    <property type="match status" value="1"/>
</dbReference>
<dbReference type="SUPFAM" id="SSF54980">
    <property type="entry name" value="EF-G C-terminal domain-like"/>
    <property type="match status" value="2"/>
</dbReference>
<gene>
    <name evidence="11" type="primary">fusA</name>
    <name evidence="11" type="ORF">LZC95_44115</name>
</gene>
<dbReference type="InterPro" id="IPR005517">
    <property type="entry name" value="Transl_elong_EFG/EF2_IV"/>
</dbReference>
<evidence type="ECO:0000256" key="6">
    <source>
        <dbReference type="ARBA" id="ARBA00023134"/>
    </source>
</evidence>
<dbReference type="PANTHER" id="PTHR43261">
    <property type="entry name" value="TRANSLATION ELONGATION FACTOR G-RELATED"/>
    <property type="match status" value="1"/>
</dbReference>
<dbReference type="NCBIfam" id="TIGR00484">
    <property type="entry name" value="EF-G"/>
    <property type="match status" value="1"/>
</dbReference>
<dbReference type="PROSITE" id="PS51722">
    <property type="entry name" value="G_TR_2"/>
    <property type="match status" value="1"/>
</dbReference>
<dbReference type="InterPro" id="IPR035649">
    <property type="entry name" value="EFG_V"/>
</dbReference>
<dbReference type="InterPro" id="IPR005225">
    <property type="entry name" value="Small_GTP-bd"/>
</dbReference>
<feature type="region of interest" description="Disordered" evidence="9">
    <location>
        <begin position="651"/>
        <end position="684"/>
    </location>
</feature>
<dbReference type="InterPro" id="IPR004161">
    <property type="entry name" value="EFTu-like_2"/>
</dbReference>
<evidence type="ECO:0000256" key="4">
    <source>
        <dbReference type="ARBA" id="ARBA00022768"/>
    </source>
</evidence>
<dbReference type="Gene3D" id="3.30.70.870">
    <property type="entry name" value="Elongation Factor G (Translational Gtpase), domain 3"/>
    <property type="match status" value="1"/>
</dbReference>
<dbReference type="CDD" id="cd01434">
    <property type="entry name" value="EFG_mtEFG1_IV"/>
    <property type="match status" value="1"/>
</dbReference>
<dbReference type="Pfam" id="PF00679">
    <property type="entry name" value="EFG_C"/>
    <property type="match status" value="1"/>
</dbReference>
<dbReference type="EMBL" id="CP089982">
    <property type="protein sequence ID" value="WXA93429.1"/>
    <property type="molecule type" value="Genomic_DNA"/>
</dbReference>
<dbReference type="InterPro" id="IPR035647">
    <property type="entry name" value="EFG_III/V"/>
</dbReference>
<organism evidence="11 12">
    <name type="scientific">Pendulispora brunnea</name>
    <dbReference type="NCBI Taxonomy" id="2905690"/>
    <lineage>
        <taxon>Bacteria</taxon>
        <taxon>Pseudomonadati</taxon>
        <taxon>Myxococcota</taxon>
        <taxon>Myxococcia</taxon>
        <taxon>Myxococcales</taxon>
        <taxon>Sorangiineae</taxon>
        <taxon>Pendulisporaceae</taxon>
        <taxon>Pendulispora</taxon>
    </lineage>
</organism>
<dbReference type="CDD" id="cd04088">
    <property type="entry name" value="EFG_mtEFG_II"/>
    <property type="match status" value="1"/>
</dbReference>